<proteinExistence type="inferred from homology"/>
<dbReference type="PRINTS" id="PR00385">
    <property type="entry name" value="P450"/>
</dbReference>
<dbReference type="EnsemblPlants" id="Kaladp0059s0097.1.v1.1">
    <property type="protein sequence ID" value="Kaladp0059s0097.1.v1.1.CDS.1"/>
    <property type="gene ID" value="Kaladp0059s0097.v1.1"/>
</dbReference>
<dbReference type="GO" id="GO:0020037">
    <property type="term" value="F:heme binding"/>
    <property type="evidence" value="ECO:0007669"/>
    <property type="project" value="InterPro"/>
</dbReference>
<evidence type="ECO:0008006" key="10">
    <source>
        <dbReference type="Google" id="ProtNLM"/>
    </source>
</evidence>
<feature type="transmembrane region" description="Helical" evidence="7">
    <location>
        <begin position="22"/>
        <end position="43"/>
    </location>
</feature>
<dbReference type="GO" id="GO:0004497">
    <property type="term" value="F:monooxygenase activity"/>
    <property type="evidence" value="ECO:0007669"/>
    <property type="project" value="InterPro"/>
</dbReference>
<keyword evidence="7" id="KW-1133">Transmembrane helix</keyword>
<dbReference type="GO" id="GO:0016705">
    <property type="term" value="F:oxidoreductase activity, acting on paired donors, with incorporation or reduction of molecular oxygen"/>
    <property type="evidence" value="ECO:0007669"/>
    <property type="project" value="InterPro"/>
</dbReference>
<keyword evidence="5 6" id="KW-0408">Iron</keyword>
<dbReference type="SUPFAM" id="SSF48264">
    <property type="entry name" value="Cytochrome P450"/>
    <property type="match status" value="1"/>
</dbReference>
<dbReference type="Pfam" id="PF00067">
    <property type="entry name" value="p450"/>
    <property type="match status" value="1"/>
</dbReference>
<name>A0A7N0UBQ9_KALFE</name>
<evidence type="ECO:0000313" key="8">
    <source>
        <dbReference type="EnsemblPlants" id="Kaladp0059s0097.1.v1.1.CDS.1"/>
    </source>
</evidence>
<keyword evidence="7" id="KW-0472">Membrane</keyword>
<keyword evidence="3 6" id="KW-0479">Metal-binding</keyword>
<reference evidence="8" key="1">
    <citation type="submission" date="2021-01" db="UniProtKB">
        <authorList>
            <consortium name="EnsemblPlants"/>
        </authorList>
    </citation>
    <scope>IDENTIFICATION</scope>
</reference>
<comment type="similarity">
    <text evidence="2">Belongs to the cytochrome P450 family.</text>
</comment>
<evidence type="ECO:0000256" key="4">
    <source>
        <dbReference type="ARBA" id="ARBA00023002"/>
    </source>
</evidence>
<keyword evidence="4" id="KW-0560">Oxidoreductase</keyword>
<evidence type="ECO:0000313" key="9">
    <source>
        <dbReference type="Proteomes" id="UP000594263"/>
    </source>
</evidence>
<protein>
    <recommendedName>
        <fullName evidence="10">Cytochrome P450</fullName>
    </recommendedName>
</protein>
<comment type="cofactor">
    <cofactor evidence="1 6">
        <name>heme</name>
        <dbReference type="ChEBI" id="CHEBI:30413"/>
    </cofactor>
</comment>
<accession>A0A7N0UBQ9</accession>
<dbReference type="OMA" id="FHQLARH"/>
<feature type="binding site" description="axial binding residue" evidence="6">
    <location>
        <position position="451"/>
    </location>
    <ligand>
        <name>heme</name>
        <dbReference type="ChEBI" id="CHEBI:30413"/>
    </ligand>
    <ligandPart>
        <name>Fe</name>
        <dbReference type="ChEBI" id="CHEBI:18248"/>
    </ligandPart>
</feature>
<evidence type="ECO:0000256" key="3">
    <source>
        <dbReference type="ARBA" id="ARBA00022723"/>
    </source>
</evidence>
<keyword evidence="7" id="KW-0812">Transmembrane</keyword>
<dbReference type="CDD" id="cd11064">
    <property type="entry name" value="CYP86A"/>
    <property type="match status" value="1"/>
</dbReference>
<evidence type="ECO:0000256" key="7">
    <source>
        <dbReference type="SAM" id="Phobius"/>
    </source>
</evidence>
<evidence type="ECO:0000256" key="1">
    <source>
        <dbReference type="ARBA" id="ARBA00001971"/>
    </source>
</evidence>
<dbReference type="PRINTS" id="PR00463">
    <property type="entry name" value="EP450I"/>
</dbReference>
<evidence type="ECO:0000256" key="2">
    <source>
        <dbReference type="ARBA" id="ARBA00010617"/>
    </source>
</evidence>
<sequence>MASQPPKTTITIHHSLHSSITLAPYLTVPILITAFLFLALLILKQKLHCRCEICHAYTTMSWSKEFANLCDWYTHLLRKSPTRTLHVHALGNIITADPKNVEHILKTRFDNYPKGKPFSSILGDLLGKGIFNVDGDVWMFQKKMASHELGRVSLRSYCFEVVSHEIDERLSPLVSSMAAGGGVLDLQKVFRRFSFDTICRFSFGMDPTCLESSHSMNEFAASFDLATRLSAERAMHTSPLVWKTKRLLNIGSEKRLHDAIKVIDSMAQEIIVQKHKLGLLGQQDLLSHFMLVVQDDTYLRDIVVSFILAGRDSVASALSSFFFLLASHPEVEDAIAKEADSVVGKDQNHLKTFDQIKDLPYLQATVYESMRLFPPIQFDSKFCLHDDVLPDGTQVTKGARVTYHPYAMGRMEEIWGEDSLEFRPERWLRDGLFHQESPFKYPVFQAGPRVCLGKEMALVEIKTVAFWFIRHYSVKLAASDGSPVPKFSPGLTATFRDGLQVLVTPKKRAS</sequence>
<organism evidence="8 9">
    <name type="scientific">Kalanchoe fedtschenkoi</name>
    <name type="common">Lavender scallops</name>
    <name type="synonym">South American air plant</name>
    <dbReference type="NCBI Taxonomy" id="63787"/>
    <lineage>
        <taxon>Eukaryota</taxon>
        <taxon>Viridiplantae</taxon>
        <taxon>Streptophyta</taxon>
        <taxon>Embryophyta</taxon>
        <taxon>Tracheophyta</taxon>
        <taxon>Spermatophyta</taxon>
        <taxon>Magnoliopsida</taxon>
        <taxon>eudicotyledons</taxon>
        <taxon>Gunneridae</taxon>
        <taxon>Pentapetalae</taxon>
        <taxon>Saxifragales</taxon>
        <taxon>Crassulaceae</taxon>
        <taxon>Kalanchoe</taxon>
    </lineage>
</organism>
<keyword evidence="9" id="KW-1185">Reference proteome</keyword>
<dbReference type="Proteomes" id="UP000594263">
    <property type="component" value="Unplaced"/>
</dbReference>
<dbReference type="Gramene" id="Kaladp0059s0097.1.v1.1">
    <property type="protein sequence ID" value="Kaladp0059s0097.1.v1.1.CDS.1"/>
    <property type="gene ID" value="Kaladp0059s0097.v1.1"/>
</dbReference>
<evidence type="ECO:0000256" key="6">
    <source>
        <dbReference type="PIRSR" id="PIRSR602401-1"/>
    </source>
</evidence>
<evidence type="ECO:0000256" key="5">
    <source>
        <dbReference type="ARBA" id="ARBA00023004"/>
    </source>
</evidence>
<dbReference type="InterPro" id="IPR002401">
    <property type="entry name" value="Cyt_P450_E_grp-I"/>
</dbReference>
<dbReference type="Gene3D" id="1.10.630.10">
    <property type="entry name" value="Cytochrome P450"/>
    <property type="match status" value="1"/>
</dbReference>
<dbReference type="GO" id="GO:0005506">
    <property type="term" value="F:iron ion binding"/>
    <property type="evidence" value="ECO:0007669"/>
    <property type="project" value="InterPro"/>
</dbReference>
<dbReference type="InterPro" id="IPR001128">
    <property type="entry name" value="Cyt_P450"/>
</dbReference>
<keyword evidence="6" id="KW-0349">Heme</keyword>
<dbReference type="InterPro" id="IPR036396">
    <property type="entry name" value="Cyt_P450_sf"/>
</dbReference>
<dbReference type="PANTHER" id="PTHR24296">
    <property type="entry name" value="CYTOCHROME P450"/>
    <property type="match status" value="1"/>
</dbReference>
<dbReference type="AlphaFoldDB" id="A0A7N0UBQ9"/>